<comment type="caution">
    <text evidence="1">The sequence shown here is derived from an EMBL/GenBank/DDBJ whole genome shotgun (WGS) entry which is preliminary data.</text>
</comment>
<name>A0A7C3ZW12_9CYAN</name>
<proteinExistence type="predicted"/>
<evidence type="ECO:0008006" key="2">
    <source>
        <dbReference type="Google" id="ProtNLM"/>
    </source>
</evidence>
<protein>
    <recommendedName>
        <fullName evidence="2">DUF5678 domain-containing protein</fullName>
    </recommendedName>
</protein>
<evidence type="ECO:0000313" key="1">
    <source>
        <dbReference type="EMBL" id="HGG00848.1"/>
    </source>
</evidence>
<accession>A0A7C3ZW12</accession>
<gene>
    <name evidence="1" type="ORF">ENR15_09415</name>
</gene>
<dbReference type="EMBL" id="DSPX01000094">
    <property type="protein sequence ID" value="HGG00848.1"/>
    <property type="molecule type" value="Genomic_DNA"/>
</dbReference>
<sequence>MSYNTPEDFINAADQELMRQDWKAAWKVATEGLQHFPDHTELQKYAYILAPPKVTSVPRDPNRDVQGDMDWLKQHRDEYRGRWVGIKNGELLAVGNSHDEIIAVVGPVKNTGILVTKVY</sequence>
<reference evidence="1" key="1">
    <citation type="journal article" date="2020" name="mSystems">
        <title>Genome- and Community-Level Interaction Insights into Carbon Utilization and Element Cycling Functions of Hydrothermarchaeota in Hydrothermal Sediment.</title>
        <authorList>
            <person name="Zhou Z."/>
            <person name="Liu Y."/>
            <person name="Xu W."/>
            <person name="Pan J."/>
            <person name="Luo Z.H."/>
            <person name="Li M."/>
        </authorList>
    </citation>
    <scope>NUCLEOTIDE SEQUENCE [LARGE SCALE GENOMIC DNA]</scope>
    <source>
        <strain evidence="1">SpSt-374</strain>
    </source>
</reference>
<organism evidence="1">
    <name type="scientific">Planktothricoides sp. SpSt-374</name>
    <dbReference type="NCBI Taxonomy" id="2282167"/>
    <lineage>
        <taxon>Bacteria</taxon>
        <taxon>Bacillati</taxon>
        <taxon>Cyanobacteriota</taxon>
        <taxon>Cyanophyceae</taxon>
        <taxon>Oscillatoriophycideae</taxon>
        <taxon>Oscillatoriales</taxon>
        <taxon>Oscillatoriaceae</taxon>
        <taxon>Planktothricoides</taxon>
    </lineage>
</organism>
<dbReference type="AlphaFoldDB" id="A0A7C3ZW12"/>